<gene>
    <name evidence="2" type="ORF">BN869_000008817_1</name>
</gene>
<feature type="compositionally biased region" description="Basic and acidic residues" evidence="1">
    <location>
        <begin position="21"/>
        <end position="36"/>
    </location>
</feature>
<reference evidence="2" key="1">
    <citation type="submission" date="2015-01" db="EMBL/GenBank/DDBJ databases">
        <authorList>
            <person name="Durling Mikael"/>
        </authorList>
    </citation>
    <scope>NUCLEOTIDE SEQUENCE</scope>
</reference>
<evidence type="ECO:0000313" key="2">
    <source>
        <dbReference type="EMBL" id="CEO52759.1"/>
    </source>
</evidence>
<dbReference type="AlphaFoldDB" id="A0A0B7K6F8"/>
<protein>
    <submittedName>
        <fullName evidence="2">Uncharacterized protein</fullName>
    </submittedName>
</protein>
<proteinExistence type="predicted"/>
<evidence type="ECO:0000256" key="1">
    <source>
        <dbReference type="SAM" id="MobiDB-lite"/>
    </source>
</evidence>
<sequence length="130" mass="14185">MRRVRGSCGCKQNVKGPTDYTHNKRNNDMSHQKRPHVEGVKNKTCAFWQIVCTVTLPAPEVAAEMHSALCSVANGIAHSKCCNATSFPPDFSVQAGGMVSTAQKNTQARGKPIFQPVRGRGILFTHPHTI</sequence>
<accession>A0A0B7K6F8</accession>
<organism evidence="2">
    <name type="scientific">Bionectria ochroleuca</name>
    <name type="common">Gliocladium roseum</name>
    <dbReference type="NCBI Taxonomy" id="29856"/>
    <lineage>
        <taxon>Eukaryota</taxon>
        <taxon>Fungi</taxon>
        <taxon>Dikarya</taxon>
        <taxon>Ascomycota</taxon>
        <taxon>Pezizomycotina</taxon>
        <taxon>Sordariomycetes</taxon>
        <taxon>Hypocreomycetidae</taxon>
        <taxon>Hypocreales</taxon>
        <taxon>Bionectriaceae</taxon>
        <taxon>Clonostachys</taxon>
    </lineage>
</organism>
<feature type="region of interest" description="Disordered" evidence="1">
    <location>
        <begin position="1"/>
        <end position="36"/>
    </location>
</feature>
<dbReference type="EMBL" id="CDPU01000030">
    <property type="protein sequence ID" value="CEO52759.1"/>
    <property type="molecule type" value="Genomic_DNA"/>
</dbReference>
<name>A0A0B7K6F8_BIOOC</name>